<dbReference type="FunCoup" id="B7P7M3">
    <property type="interactions" value="11"/>
</dbReference>
<evidence type="ECO:0000313" key="2">
    <source>
        <dbReference type="EMBL" id="EEC02595.1"/>
    </source>
</evidence>
<dbReference type="SUPFAM" id="SSF53335">
    <property type="entry name" value="S-adenosyl-L-methionine-dependent methyltransferases"/>
    <property type="match status" value="1"/>
</dbReference>
<dbReference type="OrthoDB" id="8300214at2759"/>
<proteinExistence type="predicted"/>
<dbReference type="GO" id="GO:0032259">
    <property type="term" value="P:methylation"/>
    <property type="evidence" value="ECO:0007669"/>
    <property type="project" value="UniProtKB-KW"/>
</dbReference>
<keyword evidence="4" id="KW-1185">Reference proteome</keyword>
<dbReference type="STRING" id="6945.B7P7M3"/>
<keyword evidence="2" id="KW-0808">Transferase</keyword>
<dbReference type="CDD" id="cd02440">
    <property type="entry name" value="AdoMet_MTases"/>
    <property type="match status" value="1"/>
</dbReference>
<dbReference type="VEuPathDB" id="VectorBase:ISCI017567"/>
<gene>
    <name evidence="3" type="primary">8025825</name>
    <name evidence="2" type="ORF">IscW_ISCW017567</name>
</gene>
<dbReference type="PANTHER" id="PTHR43464:SF23">
    <property type="entry name" value="JUVENILE HORMONE ACID O-METHYLTRANSFERASE"/>
    <property type="match status" value="1"/>
</dbReference>
<dbReference type="InParanoid" id="B7P7M3"/>
<dbReference type="PaxDb" id="6945-B7P7M3"/>
<reference evidence="3" key="2">
    <citation type="submission" date="2020-05" db="UniProtKB">
        <authorList>
            <consortium name="EnsemblMetazoa"/>
        </authorList>
    </citation>
    <scope>IDENTIFICATION</scope>
    <source>
        <strain evidence="3">wikel</strain>
    </source>
</reference>
<dbReference type="EMBL" id="ABJB010169079">
    <property type="status" value="NOT_ANNOTATED_CDS"/>
    <property type="molecule type" value="Genomic_DNA"/>
</dbReference>
<dbReference type="KEGG" id="isc:8025825"/>
<dbReference type="InterPro" id="IPR029063">
    <property type="entry name" value="SAM-dependent_MTases_sf"/>
</dbReference>
<evidence type="ECO:0000313" key="3">
    <source>
        <dbReference type="EnsemblMetazoa" id="ISCW017567-PA"/>
    </source>
</evidence>
<dbReference type="InterPro" id="IPR041698">
    <property type="entry name" value="Methyltransf_25"/>
</dbReference>
<protein>
    <submittedName>
        <fullName evidence="2 3">Acid methyltransferase, putative</fullName>
    </submittedName>
</protein>
<dbReference type="Proteomes" id="UP000001555">
    <property type="component" value="Unassembled WGS sequence"/>
</dbReference>
<keyword evidence="2" id="KW-0489">Methyltransferase</keyword>
<sequence>MIIFSQDCLYFIIAMNKQTGMSVLEPKIYTEATGRIWPLFIMDGLDAMKGVYGKTAKDDQQFLDLGCGPGDITRDSLLPYCLPCRRVVAVDVSSDMVEFAKTHFAHPKISYDVFNIVADDVADFVERYGQFERVYSFYCFNWVKNLEKAFKNLAELMKPGAECMLWFFSTSPPIRFRQKLIKMEQWKKYAEVRSSRVNGLTPGFVYLINSKTSWIV</sequence>
<dbReference type="AlphaFoldDB" id="B7P7M3"/>
<dbReference type="HOGENOM" id="CLU_037990_5_1_1"/>
<evidence type="ECO:0000259" key="1">
    <source>
        <dbReference type="Pfam" id="PF13649"/>
    </source>
</evidence>
<reference evidence="2 4" key="1">
    <citation type="submission" date="2008-03" db="EMBL/GenBank/DDBJ databases">
        <title>Annotation of Ixodes scapularis.</title>
        <authorList>
            <consortium name="Ixodes scapularis Genome Project Consortium"/>
            <person name="Caler E."/>
            <person name="Hannick L.I."/>
            <person name="Bidwell S."/>
            <person name="Joardar V."/>
            <person name="Thiagarajan M."/>
            <person name="Amedeo P."/>
            <person name="Galinsky K.J."/>
            <person name="Schobel S."/>
            <person name="Inman J."/>
            <person name="Hostetler J."/>
            <person name="Miller J."/>
            <person name="Hammond M."/>
            <person name="Megy K."/>
            <person name="Lawson D."/>
            <person name="Kodira C."/>
            <person name="Sutton G."/>
            <person name="Meyer J."/>
            <person name="Hill C.A."/>
            <person name="Birren B."/>
            <person name="Nene V."/>
            <person name="Collins F."/>
            <person name="Alarcon-Chaidez F."/>
            <person name="Wikel S."/>
            <person name="Strausberg R."/>
        </authorList>
    </citation>
    <scope>NUCLEOTIDE SEQUENCE [LARGE SCALE GENOMIC DNA]</scope>
    <source>
        <strain evidence="4">Wikel</strain>
        <strain evidence="2">Wikel colony</strain>
    </source>
</reference>
<evidence type="ECO:0000313" key="4">
    <source>
        <dbReference type="Proteomes" id="UP000001555"/>
    </source>
</evidence>
<dbReference type="Pfam" id="PF13649">
    <property type="entry name" value="Methyltransf_25"/>
    <property type="match status" value="1"/>
</dbReference>
<dbReference type="VEuPathDB" id="VectorBase:ISCP_028294"/>
<organism>
    <name type="scientific">Ixodes scapularis</name>
    <name type="common">Black-legged tick</name>
    <name type="synonym">Deer tick</name>
    <dbReference type="NCBI Taxonomy" id="6945"/>
    <lineage>
        <taxon>Eukaryota</taxon>
        <taxon>Metazoa</taxon>
        <taxon>Ecdysozoa</taxon>
        <taxon>Arthropoda</taxon>
        <taxon>Chelicerata</taxon>
        <taxon>Arachnida</taxon>
        <taxon>Acari</taxon>
        <taxon>Parasitiformes</taxon>
        <taxon>Ixodida</taxon>
        <taxon>Ixodoidea</taxon>
        <taxon>Ixodidae</taxon>
        <taxon>Ixodinae</taxon>
        <taxon>Ixodes</taxon>
    </lineage>
</organism>
<dbReference type="EnsemblMetazoa" id="ISCW017567-RA">
    <property type="protein sequence ID" value="ISCW017567-PA"/>
    <property type="gene ID" value="ISCW017567"/>
</dbReference>
<dbReference type="EMBL" id="DS652581">
    <property type="protein sequence ID" value="EEC02595.1"/>
    <property type="molecule type" value="Genomic_DNA"/>
</dbReference>
<name>B7P7M3_IXOSC</name>
<dbReference type="PANTHER" id="PTHR43464">
    <property type="entry name" value="METHYLTRANSFERASE"/>
    <property type="match status" value="1"/>
</dbReference>
<dbReference type="GO" id="GO:0008168">
    <property type="term" value="F:methyltransferase activity"/>
    <property type="evidence" value="ECO:0000318"/>
    <property type="project" value="GO_Central"/>
</dbReference>
<dbReference type="Gene3D" id="3.40.50.150">
    <property type="entry name" value="Vaccinia Virus protein VP39"/>
    <property type="match status" value="1"/>
</dbReference>
<dbReference type="VEuPathDB" id="VectorBase:ISCW017567"/>
<accession>B7P7M3</accession>
<feature type="domain" description="Methyltransferase" evidence="1">
    <location>
        <begin position="63"/>
        <end position="160"/>
    </location>
</feature>